<dbReference type="InterPro" id="IPR011990">
    <property type="entry name" value="TPR-like_helical_dom_sf"/>
</dbReference>
<gene>
    <name evidence="1" type="ORF">GCM10011515_23600</name>
</gene>
<protein>
    <recommendedName>
        <fullName evidence="3">Tetratricopeptide repeat protein</fullName>
    </recommendedName>
</protein>
<sequence>MMGQAGDRRKMHVAHRESRARLILFLSLTICALAWTGALTIRQVTQTFSPSIAAKISPSNAPANDGLAEFLLAQNGFKADPDDLMAYAKRSIQSQGLNGPALRNAGLSMVIAHRPDAARRYFLLAEKTGRRDAMVDLALFEDAIRRGNIARGLALLDRALRVNENVQEVVFPALTKVLANREVANQIAPTLARADWTGDYAAFATSHSAATPVLGQVVTDHPEVAAGLDPARQRTLVRKLVQMGRAGLAVSTYESLTGQRTATTQVAEPFIIKDGWPPIDWEIATGGQITIGPAAEGGISFTITRGGEHVIARRLLRLAPGPYRILAKTPEPPKSLQDVGLRIDLKCANTSTELTALKLGDGSPDAADKSFSVPEGCPLQWAEVRGRAGREMKSGALAALKITER</sequence>
<evidence type="ECO:0000313" key="1">
    <source>
        <dbReference type="EMBL" id="GGE03257.1"/>
    </source>
</evidence>
<comment type="caution">
    <text evidence="1">The sequence shown here is derived from an EMBL/GenBank/DDBJ whole genome shotgun (WGS) entry which is preliminary data.</text>
</comment>
<evidence type="ECO:0008006" key="3">
    <source>
        <dbReference type="Google" id="ProtNLM"/>
    </source>
</evidence>
<keyword evidence="2" id="KW-1185">Reference proteome</keyword>
<dbReference type="Proteomes" id="UP000619041">
    <property type="component" value="Unassembled WGS sequence"/>
</dbReference>
<dbReference type="RefSeq" id="WP_188645304.1">
    <property type="nucleotide sequence ID" value="NZ_BMKL01000001.1"/>
</dbReference>
<dbReference type="Gene3D" id="1.25.40.10">
    <property type="entry name" value="Tetratricopeptide repeat domain"/>
    <property type="match status" value="1"/>
</dbReference>
<dbReference type="EMBL" id="BMKL01000001">
    <property type="protein sequence ID" value="GGE03257.1"/>
    <property type="molecule type" value="Genomic_DNA"/>
</dbReference>
<organism evidence="1 2">
    <name type="scientific">Tsuneonella deserti</name>
    <dbReference type="NCBI Taxonomy" id="2035528"/>
    <lineage>
        <taxon>Bacteria</taxon>
        <taxon>Pseudomonadati</taxon>
        <taxon>Pseudomonadota</taxon>
        <taxon>Alphaproteobacteria</taxon>
        <taxon>Sphingomonadales</taxon>
        <taxon>Erythrobacteraceae</taxon>
        <taxon>Tsuneonella</taxon>
    </lineage>
</organism>
<proteinExistence type="predicted"/>
<evidence type="ECO:0000313" key="2">
    <source>
        <dbReference type="Proteomes" id="UP000619041"/>
    </source>
</evidence>
<accession>A0ABQ1SDD5</accession>
<name>A0ABQ1SDD5_9SPHN</name>
<reference evidence="2" key="1">
    <citation type="journal article" date="2019" name="Int. J. Syst. Evol. Microbiol.">
        <title>The Global Catalogue of Microorganisms (GCM) 10K type strain sequencing project: providing services to taxonomists for standard genome sequencing and annotation.</title>
        <authorList>
            <consortium name="The Broad Institute Genomics Platform"/>
            <consortium name="The Broad Institute Genome Sequencing Center for Infectious Disease"/>
            <person name="Wu L."/>
            <person name="Ma J."/>
        </authorList>
    </citation>
    <scope>NUCLEOTIDE SEQUENCE [LARGE SCALE GENOMIC DNA]</scope>
    <source>
        <strain evidence="2">CGMCC 1.15959</strain>
    </source>
</reference>